<protein>
    <recommendedName>
        <fullName evidence="3">RING-type domain-containing protein</fullName>
    </recommendedName>
</protein>
<dbReference type="PROSITE" id="PS50089">
    <property type="entry name" value="ZF_RING_2"/>
    <property type="match status" value="1"/>
</dbReference>
<dbReference type="SMART" id="SM00184">
    <property type="entry name" value="RING"/>
    <property type="match status" value="1"/>
</dbReference>
<dbReference type="PANTHER" id="PTHR45676:SF159">
    <property type="entry name" value="RING-H2 FINGER PROTEIN ATL51"/>
    <property type="match status" value="1"/>
</dbReference>
<keyword evidence="1" id="KW-0862">Zinc</keyword>
<name>A0AAE0DT41_9ROSI</name>
<dbReference type="PANTHER" id="PTHR45676">
    <property type="entry name" value="RING-H2 FINGER PROTEIN ATL51-RELATED"/>
    <property type="match status" value="1"/>
</dbReference>
<keyword evidence="5" id="KW-1185">Reference proteome</keyword>
<evidence type="ECO:0000256" key="1">
    <source>
        <dbReference type="PROSITE-ProRule" id="PRU00175"/>
    </source>
</evidence>
<accession>A0AAE0DT41</accession>
<dbReference type="Proteomes" id="UP001281410">
    <property type="component" value="Unassembled WGS sequence"/>
</dbReference>
<evidence type="ECO:0000256" key="2">
    <source>
        <dbReference type="SAM" id="Phobius"/>
    </source>
</evidence>
<proteinExistence type="predicted"/>
<keyword evidence="2" id="KW-1133">Transmembrane helix</keyword>
<evidence type="ECO:0000313" key="4">
    <source>
        <dbReference type="EMBL" id="KAK3185191.1"/>
    </source>
</evidence>
<dbReference type="GO" id="GO:0008270">
    <property type="term" value="F:zinc ion binding"/>
    <property type="evidence" value="ECO:0007669"/>
    <property type="project" value="UniProtKB-KW"/>
</dbReference>
<keyword evidence="1" id="KW-0863">Zinc-finger</keyword>
<dbReference type="AlphaFoldDB" id="A0AAE0DT41"/>
<reference evidence="4" key="1">
    <citation type="journal article" date="2023" name="Plant J.">
        <title>Genome sequences and population genomics provide insights into the demographic history, inbreeding, and mutation load of two 'living fossil' tree species of Dipteronia.</title>
        <authorList>
            <person name="Feng Y."/>
            <person name="Comes H.P."/>
            <person name="Chen J."/>
            <person name="Zhu S."/>
            <person name="Lu R."/>
            <person name="Zhang X."/>
            <person name="Li P."/>
            <person name="Qiu J."/>
            <person name="Olsen K.M."/>
            <person name="Qiu Y."/>
        </authorList>
    </citation>
    <scope>NUCLEOTIDE SEQUENCE</scope>
    <source>
        <strain evidence="4">NBL</strain>
    </source>
</reference>
<organism evidence="4 5">
    <name type="scientific">Dipteronia sinensis</name>
    <dbReference type="NCBI Taxonomy" id="43782"/>
    <lineage>
        <taxon>Eukaryota</taxon>
        <taxon>Viridiplantae</taxon>
        <taxon>Streptophyta</taxon>
        <taxon>Embryophyta</taxon>
        <taxon>Tracheophyta</taxon>
        <taxon>Spermatophyta</taxon>
        <taxon>Magnoliopsida</taxon>
        <taxon>eudicotyledons</taxon>
        <taxon>Gunneridae</taxon>
        <taxon>Pentapetalae</taxon>
        <taxon>rosids</taxon>
        <taxon>malvids</taxon>
        <taxon>Sapindales</taxon>
        <taxon>Sapindaceae</taxon>
        <taxon>Hippocastanoideae</taxon>
        <taxon>Acereae</taxon>
        <taxon>Dipteronia</taxon>
    </lineage>
</organism>
<dbReference type="InterPro" id="IPR013083">
    <property type="entry name" value="Znf_RING/FYVE/PHD"/>
</dbReference>
<dbReference type="Pfam" id="PF13639">
    <property type="entry name" value="zf-RING_2"/>
    <property type="match status" value="1"/>
</dbReference>
<comment type="caution">
    <text evidence="4">The sequence shown here is derived from an EMBL/GenBank/DDBJ whole genome shotgun (WGS) entry which is preliminary data.</text>
</comment>
<gene>
    <name evidence="4" type="ORF">Dsin_032477</name>
</gene>
<evidence type="ECO:0000313" key="5">
    <source>
        <dbReference type="Proteomes" id="UP001281410"/>
    </source>
</evidence>
<dbReference type="SUPFAM" id="SSF57850">
    <property type="entry name" value="RING/U-box"/>
    <property type="match status" value="1"/>
</dbReference>
<keyword evidence="1" id="KW-0479">Metal-binding</keyword>
<feature type="transmembrane region" description="Helical" evidence="2">
    <location>
        <begin position="12"/>
        <end position="35"/>
    </location>
</feature>
<keyword evidence="2" id="KW-0812">Transmembrane</keyword>
<feature type="domain" description="RING-type" evidence="3">
    <location>
        <begin position="85"/>
        <end position="127"/>
    </location>
</feature>
<keyword evidence="2" id="KW-0472">Membrane</keyword>
<dbReference type="GO" id="GO:0016567">
    <property type="term" value="P:protein ubiquitination"/>
    <property type="evidence" value="ECO:0007669"/>
    <property type="project" value="TreeGrafter"/>
</dbReference>
<dbReference type="InterPro" id="IPR001841">
    <property type="entry name" value="Znf_RING"/>
</dbReference>
<sequence>MCTENRNEFLFFVVLLYGGLVLLFNVHVYVLRLVIPGFNEMWQKSNITRYDPRRLNQMLVKKFFSYRGDIEHAGSKTSTAKGSICVVCWEKFKDEDNCAILFDCHHLYHRHCITVWAFTRSYCPACRFLNSHDKVQYVNQMRLVGPLPST</sequence>
<dbReference type="Gene3D" id="3.30.40.10">
    <property type="entry name" value="Zinc/RING finger domain, C3HC4 (zinc finger)"/>
    <property type="match status" value="1"/>
</dbReference>
<evidence type="ECO:0000259" key="3">
    <source>
        <dbReference type="PROSITE" id="PS50089"/>
    </source>
</evidence>
<dbReference type="EMBL" id="JANJYJ010000010">
    <property type="protein sequence ID" value="KAK3185191.1"/>
    <property type="molecule type" value="Genomic_DNA"/>
</dbReference>